<gene>
    <name evidence="1" type="ORF">NX720_20050</name>
</gene>
<name>A0ABY6GR17_9GAMM</name>
<evidence type="ECO:0000313" key="1">
    <source>
        <dbReference type="EMBL" id="UYM15135.1"/>
    </source>
</evidence>
<reference evidence="1" key="1">
    <citation type="submission" date="2022-10" db="EMBL/GenBank/DDBJ databases">
        <title>Completed Genome Sequence of two octocoral isolated bacterium, Endozoicomonas euniceicola EF212T and Endozoicomonas gorgoniicola PS125T.</title>
        <authorList>
            <person name="Chiou Y.-J."/>
            <person name="Chen Y.-H."/>
        </authorList>
    </citation>
    <scope>NUCLEOTIDE SEQUENCE</scope>
    <source>
        <strain evidence="1">EF212</strain>
    </source>
</reference>
<dbReference type="RefSeq" id="WP_262596996.1">
    <property type="nucleotide sequence ID" value="NZ_CP103300.1"/>
</dbReference>
<organism evidence="1 2">
    <name type="scientific">Endozoicomonas euniceicola</name>
    <dbReference type="NCBI Taxonomy" id="1234143"/>
    <lineage>
        <taxon>Bacteria</taxon>
        <taxon>Pseudomonadati</taxon>
        <taxon>Pseudomonadota</taxon>
        <taxon>Gammaproteobacteria</taxon>
        <taxon>Oceanospirillales</taxon>
        <taxon>Endozoicomonadaceae</taxon>
        <taxon>Endozoicomonas</taxon>
    </lineage>
</organism>
<dbReference type="EMBL" id="CP103300">
    <property type="protein sequence ID" value="UYM15135.1"/>
    <property type="molecule type" value="Genomic_DNA"/>
</dbReference>
<evidence type="ECO:0008006" key="3">
    <source>
        <dbReference type="Google" id="ProtNLM"/>
    </source>
</evidence>
<evidence type="ECO:0000313" key="2">
    <source>
        <dbReference type="Proteomes" id="UP001163255"/>
    </source>
</evidence>
<protein>
    <recommendedName>
        <fullName evidence="3">DUF4384 domain-containing protein</fullName>
    </recommendedName>
</protein>
<proteinExistence type="predicted"/>
<dbReference type="Proteomes" id="UP001163255">
    <property type="component" value="Chromosome"/>
</dbReference>
<sequence>MKNKNFNKNTIKTLLIFLLLWQTELWAGFSRIGETQIEYDDPNEYKKILIKFDGYVPAATLANKAKEDAESAASNYRGTAMPVPARGKHLMFAIVPKIYKIQAIRFHDGNIAFLIHTVDDRHFLILDIMARHTLGLAFLPHNLMPRFTQQGFQGLHQTGSAAAGTSGYYISFNHNPDLLPTVLQNLRESGSQTARRYVDVCLSYNVQVHQNVEWHPSENRFELPGFDSTGDPDRFRYTILETGTLP</sequence>
<accession>A0ABY6GR17</accession>
<keyword evidence="2" id="KW-1185">Reference proteome</keyword>